<dbReference type="PROSITE" id="PS51387">
    <property type="entry name" value="FAD_PCMH"/>
    <property type="match status" value="1"/>
</dbReference>
<comment type="similarity">
    <text evidence="1">Belongs to the oxygen-dependent FAD-linked oxidoreductase family.</text>
</comment>
<dbReference type="InterPro" id="IPR016169">
    <property type="entry name" value="FAD-bd_PCMH_sub2"/>
</dbReference>
<dbReference type="AlphaFoldDB" id="A0A559MDE5"/>
<gene>
    <name evidence="6" type="primary">azaL_4</name>
    <name evidence="6" type="ORF">LAWI1_G003325</name>
</gene>
<evidence type="ECO:0000259" key="5">
    <source>
        <dbReference type="PROSITE" id="PS51387"/>
    </source>
</evidence>
<comment type="caution">
    <text evidence="6">The sequence shown here is derived from an EMBL/GenBank/DDBJ whole genome shotgun (WGS) entry which is preliminary data.</text>
</comment>
<name>A0A559MDE5_9HELO</name>
<dbReference type="GO" id="GO:0016491">
    <property type="term" value="F:oxidoreductase activity"/>
    <property type="evidence" value="ECO:0007669"/>
    <property type="project" value="UniProtKB-KW"/>
</dbReference>
<evidence type="ECO:0000256" key="1">
    <source>
        <dbReference type="ARBA" id="ARBA00005466"/>
    </source>
</evidence>
<dbReference type="GO" id="GO:0071949">
    <property type="term" value="F:FAD binding"/>
    <property type="evidence" value="ECO:0007669"/>
    <property type="project" value="InterPro"/>
</dbReference>
<dbReference type="InterPro" id="IPR016166">
    <property type="entry name" value="FAD-bd_PCMH"/>
</dbReference>
<evidence type="ECO:0000256" key="2">
    <source>
        <dbReference type="ARBA" id="ARBA00022630"/>
    </source>
</evidence>
<evidence type="ECO:0000313" key="7">
    <source>
        <dbReference type="Proteomes" id="UP000315522"/>
    </source>
</evidence>
<dbReference type="Gene3D" id="3.30.465.10">
    <property type="match status" value="1"/>
</dbReference>
<evidence type="ECO:0000256" key="4">
    <source>
        <dbReference type="ARBA" id="ARBA00023002"/>
    </source>
</evidence>
<dbReference type="Proteomes" id="UP000315522">
    <property type="component" value="Unassembled WGS sequence"/>
</dbReference>
<proteinExistence type="inferred from homology"/>
<dbReference type="Gene3D" id="3.40.462.20">
    <property type="match status" value="1"/>
</dbReference>
<dbReference type="SUPFAM" id="SSF56176">
    <property type="entry name" value="FAD-binding/transporter-associated domain-like"/>
    <property type="match status" value="1"/>
</dbReference>
<evidence type="ECO:0000313" key="6">
    <source>
        <dbReference type="EMBL" id="TVY90985.1"/>
    </source>
</evidence>
<dbReference type="InterPro" id="IPR006094">
    <property type="entry name" value="Oxid_FAD_bind_N"/>
</dbReference>
<sequence>MSLTSQLPELKAVLTPGCQILTDHSDAKFVEYLKRWTDIDLKVPGAIVLPTSEGDCQNIVQWASTASVPFVMKSGGHSEYSTIGSNGIIIDLSLYKGVEVDTDSGTATLKGSILTKDVATALAEAGYFTGTHPQSHLESKTDFVVFLALGNGNTVGAIPYFLAGGASLTPSITGFGADQILSAHLITAKGELVTVTSETHPDLLYGLRGAGQFFGLVTQLVIKCHPLHALGNDQGTIWAGSFVFPLSRAQEVTAAMKHLMDDDHYATAGLMMIMAPPPARNPCLVIATKYTGDPEHAPEAYKALHELHPLVANAASVPIQNANDAQDALGAKGGFKRFGIIGLHRFNRDAFLETIELWKELVAECPDAINTSFNFKWDSRPAKKPDFESAMSLHDIRYFQNNLIWHTDAKNRAKVDEYNSRSYALMRSEDTEADFVDFPPGRAGPVHRRYRGGERIARLRSLKREWDPTGVFTNELLE</sequence>
<keyword evidence="4" id="KW-0560">Oxidoreductase</keyword>
<accession>A0A559MDE5</accession>
<keyword evidence="2" id="KW-0285">Flavoprotein</keyword>
<keyword evidence="7" id="KW-1185">Reference proteome</keyword>
<keyword evidence="3" id="KW-0274">FAD</keyword>
<reference evidence="6 7" key="1">
    <citation type="submission" date="2018-05" db="EMBL/GenBank/DDBJ databases">
        <title>Genome sequencing and assembly of the regulated plant pathogen Lachnellula willkommii and related sister species for the development of diagnostic species identification markers.</title>
        <authorList>
            <person name="Giroux E."/>
            <person name="Bilodeau G."/>
        </authorList>
    </citation>
    <scope>NUCLEOTIDE SEQUENCE [LARGE SCALE GENOMIC DNA]</scope>
    <source>
        <strain evidence="6 7">CBS 172.35</strain>
    </source>
</reference>
<dbReference type="EMBL" id="QGML01000683">
    <property type="protein sequence ID" value="TVY90985.1"/>
    <property type="molecule type" value="Genomic_DNA"/>
</dbReference>
<feature type="domain" description="FAD-binding PCMH-type" evidence="5">
    <location>
        <begin position="40"/>
        <end position="227"/>
    </location>
</feature>
<organism evidence="6 7">
    <name type="scientific">Lachnellula willkommii</name>
    <dbReference type="NCBI Taxonomy" id="215461"/>
    <lineage>
        <taxon>Eukaryota</taxon>
        <taxon>Fungi</taxon>
        <taxon>Dikarya</taxon>
        <taxon>Ascomycota</taxon>
        <taxon>Pezizomycotina</taxon>
        <taxon>Leotiomycetes</taxon>
        <taxon>Helotiales</taxon>
        <taxon>Lachnaceae</taxon>
        <taxon>Lachnellula</taxon>
    </lineage>
</organism>
<dbReference type="InterPro" id="IPR036318">
    <property type="entry name" value="FAD-bd_PCMH-like_sf"/>
</dbReference>
<dbReference type="InterPro" id="IPR050416">
    <property type="entry name" value="FAD-linked_Oxidoreductase"/>
</dbReference>
<evidence type="ECO:0000256" key="3">
    <source>
        <dbReference type="ARBA" id="ARBA00022827"/>
    </source>
</evidence>
<dbReference type="PANTHER" id="PTHR42973:SF7">
    <property type="entry name" value="FAD-BINDING PCMH-TYPE DOMAIN-CONTAINING PROTEIN"/>
    <property type="match status" value="1"/>
</dbReference>
<protein>
    <submittedName>
        <fullName evidence="6">FAD-linked oxidoreductase</fullName>
    </submittedName>
</protein>
<dbReference type="Pfam" id="PF01565">
    <property type="entry name" value="FAD_binding_4"/>
    <property type="match status" value="1"/>
</dbReference>
<dbReference type="PANTHER" id="PTHR42973">
    <property type="entry name" value="BINDING OXIDOREDUCTASE, PUTATIVE (AFU_ORTHOLOGUE AFUA_1G17690)-RELATED"/>
    <property type="match status" value="1"/>
</dbReference>